<evidence type="ECO:0000313" key="4">
    <source>
        <dbReference type="EMBL" id="MCQ8183832.1"/>
    </source>
</evidence>
<gene>
    <name evidence="4" type="ORF">NOG11_00365</name>
</gene>
<dbReference type="PROSITE" id="PS50110">
    <property type="entry name" value="RESPONSE_REGULATORY"/>
    <property type="match status" value="1"/>
</dbReference>
<keyword evidence="1 2" id="KW-0597">Phosphoprotein</keyword>
<dbReference type="PANTHER" id="PTHR44591">
    <property type="entry name" value="STRESS RESPONSE REGULATOR PROTEIN 1"/>
    <property type="match status" value="1"/>
</dbReference>
<name>A0A9X2L7Y3_9PROT</name>
<dbReference type="Gene3D" id="3.40.50.2300">
    <property type="match status" value="1"/>
</dbReference>
<dbReference type="InterPro" id="IPR011006">
    <property type="entry name" value="CheY-like_superfamily"/>
</dbReference>
<evidence type="ECO:0000259" key="3">
    <source>
        <dbReference type="PROSITE" id="PS50110"/>
    </source>
</evidence>
<organism evidence="4 5">
    <name type="scientific">Parvularcula maris</name>
    <dbReference type="NCBI Taxonomy" id="2965077"/>
    <lineage>
        <taxon>Bacteria</taxon>
        <taxon>Pseudomonadati</taxon>
        <taxon>Pseudomonadota</taxon>
        <taxon>Alphaproteobacteria</taxon>
        <taxon>Parvularculales</taxon>
        <taxon>Parvularculaceae</taxon>
        <taxon>Parvularcula</taxon>
    </lineage>
</organism>
<accession>A0A9X2L7Y3</accession>
<dbReference type="Proteomes" id="UP001142610">
    <property type="component" value="Unassembled WGS sequence"/>
</dbReference>
<reference evidence="4" key="1">
    <citation type="submission" date="2022-07" db="EMBL/GenBank/DDBJ databases">
        <title>Parvularcula maris sp. nov., an algicidal bacterium isolated from seawater.</title>
        <authorList>
            <person name="Li F."/>
        </authorList>
    </citation>
    <scope>NUCLEOTIDE SEQUENCE</scope>
    <source>
        <strain evidence="4">BGMRC 0090</strain>
    </source>
</reference>
<dbReference type="EMBL" id="JANIBC010000001">
    <property type="protein sequence ID" value="MCQ8183832.1"/>
    <property type="molecule type" value="Genomic_DNA"/>
</dbReference>
<evidence type="ECO:0000313" key="5">
    <source>
        <dbReference type="Proteomes" id="UP001142610"/>
    </source>
</evidence>
<feature type="domain" description="Response regulatory" evidence="3">
    <location>
        <begin position="16"/>
        <end position="127"/>
    </location>
</feature>
<dbReference type="PANTHER" id="PTHR44591:SF3">
    <property type="entry name" value="RESPONSE REGULATORY DOMAIN-CONTAINING PROTEIN"/>
    <property type="match status" value="1"/>
</dbReference>
<evidence type="ECO:0000256" key="1">
    <source>
        <dbReference type="ARBA" id="ARBA00022553"/>
    </source>
</evidence>
<dbReference type="RefSeq" id="WP_256617635.1">
    <property type="nucleotide sequence ID" value="NZ_JANIBC010000001.1"/>
</dbReference>
<dbReference type="SUPFAM" id="SSF52172">
    <property type="entry name" value="CheY-like"/>
    <property type="match status" value="1"/>
</dbReference>
<dbReference type="Pfam" id="PF00072">
    <property type="entry name" value="Response_reg"/>
    <property type="match status" value="1"/>
</dbReference>
<comment type="caution">
    <text evidence="4">The sequence shown here is derived from an EMBL/GenBank/DDBJ whole genome shotgun (WGS) entry which is preliminary data.</text>
</comment>
<dbReference type="GO" id="GO:0000160">
    <property type="term" value="P:phosphorelay signal transduction system"/>
    <property type="evidence" value="ECO:0007669"/>
    <property type="project" value="InterPro"/>
</dbReference>
<keyword evidence="5" id="KW-1185">Reference proteome</keyword>
<sequence length="127" mass="13594">MNEAQNTSPASRASRRVLLLDDEVFLLLDLEMTFEMEGFEVLTATNCSEALKLLENAAVDVAVLDVNLGQGRTCAAVAEELTGQGVPFLLHTGDLDRRGELLRDLSGVIIPKPSPSEVVVAEASALL</sequence>
<protein>
    <submittedName>
        <fullName evidence="4">Response regulator</fullName>
    </submittedName>
</protein>
<proteinExistence type="predicted"/>
<dbReference type="SMART" id="SM00448">
    <property type="entry name" value="REC"/>
    <property type="match status" value="1"/>
</dbReference>
<dbReference type="InterPro" id="IPR001789">
    <property type="entry name" value="Sig_transdc_resp-reg_receiver"/>
</dbReference>
<dbReference type="AlphaFoldDB" id="A0A9X2L7Y3"/>
<evidence type="ECO:0000256" key="2">
    <source>
        <dbReference type="PROSITE-ProRule" id="PRU00169"/>
    </source>
</evidence>
<dbReference type="InterPro" id="IPR050595">
    <property type="entry name" value="Bact_response_regulator"/>
</dbReference>
<feature type="modified residue" description="4-aspartylphosphate" evidence="2">
    <location>
        <position position="65"/>
    </location>
</feature>